<evidence type="ECO:0000256" key="2">
    <source>
        <dbReference type="ARBA" id="ARBA00005811"/>
    </source>
</evidence>
<dbReference type="Gene3D" id="3.30.420.270">
    <property type="match status" value="1"/>
</dbReference>
<keyword evidence="7" id="KW-0653">Protein transport</keyword>
<dbReference type="GO" id="GO:0015031">
    <property type="term" value="P:protein transport"/>
    <property type="evidence" value="ECO:0007669"/>
    <property type="project" value="UniProtKB-KW"/>
</dbReference>
<dbReference type="GO" id="GO:0022857">
    <property type="term" value="F:transmembrane transporter activity"/>
    <property type="evidence" value="ECO:0007669"/>
    <property type="project" value="InterPro"/>
</dbReference>
<evidence type="ECO:0000256" key="5">
    <source>
        <dbReference type="ARBA" id="ARBA00022989"/>
    </source>
</evidence>
<gene>
    <name evidence="8" type="ORF">CW740_10385</name>
</gene>
<name>A0A2K9ADW0_9GAMM</name>
<comment type="subcellular location">
    <subcellularLocation>
        <location evidence="1">Cell membrane</location>
        <topology evidence="1">Single-pass membrane protein</topology>
    </subcellularLocation>
    <subcellularLocation>
        <location evidence="7">Cell membrane</location>
        <topology evidence="7">Single-pass type II membrane protein</topology>
    </subcellularLocation>
</comment>
<dbReference type="KEGG" id="kpd:CW740_10385"/>
<dbReference type="OrthoDB" id="9793581at2"/>
<dbReference type="RefSeq" id="WP_106647430.1">
    <property type="nucleotide sequence ID" value="NZ_BMGO01000001.1"/>
</dbReference>
<evidence type="ECO:0000256" key="4">
    <source>
        <dbReference type="ARBA" id="ARBA00022692"/>
    </source>
</evidence>
<evidence type="ECO:0000313" key="9">
    <source>
        <dbReference type="Proteomes" id="UP000232693"/>
    </source>
</evidence>
<keyword evidence="7" id="KW-0813">Transport</keyword>
<evidence type="ECO:0000256" key="3">
    <source>
        <dbReference type="ARBA" id="ARBA00022475"/>
    </source>
</evidence>
<sequence length="138" mass="15174">MLKHSKAKTAQDAAAEAKVDMTSLLDIVFIMLLFFIVTTSFINTQTIDVTKATNQCQGNCEQDSQPILVSINEDSQVIFDNRIIDIEAVRANIEGQLVNSPDASLLVRVNDMALHETLIGTLDQAKQAGIQKVSVARW</sequence>
<dbReference type="PANTHER" id="PTHR30558">
    <property type="entry name" value="EXBD MEMBRANE COMPONENT OF PMF-DRIVEN MACROMOLECULE IMPORT SYSTEM"/>
    <property type="match status" value="1"/>
</dbReference>
<comment type="similarity">
    <text evidence="2 7">Belongs to the ExbD/TolR family.</text>
</comment>
<dbReference type="Proteomes" id="UP000232693">
    <property type="component" value="Chromosome"/>
</dbReference>
<keyword evidence="4 7" id="KW-0812">Transmembrane</keyword>
<evidence type="ECO:0000256" key="1">
    <source>
        <dbReference type="ARBA" id="ARBA00004162"/>
    </source>
</evidence>
<keyword evidence="3" id="KW-1003">Cell membrane</keyword>
<dbReference type="PANTHER" id="PTHR30558:SF13">
    <property type="entry name" value="BIOPOLYMER TRANSPORT PROTEIN EXBD2"/>
    <property type="match status" value="1"/>
</dbReference>
<evidence type="ECO:0000256" key="7">
    <source>
        <dbReference type="RuleBase" id="RU003879"/>
    </source>
</evidence>
<accession>A0A2K9ADW0</accession>
<keyword evidence="6" id="KW-0472">Membrane</keyword>
<keyword evidence="9" id="KW-1185">Reference proteome</keyword>
<evidence type="ECO:0000256" key="6">
    <source>
        <dbReference type="ARBA" id="ARBA00023136"/>
    </source>
</evidence>
<dbReference type="GO" id="GO:0005886">
    <property type="term" value="C:plasma membrane"/>
    <property type="evidence" value="ECO:0007669"/>
    <property type="project" value="UniProtKB-SubCell"/>
</dbReference>
<evidence type="ECO:0000313" key="8">
    <source>
        <dbReference type="EMBL" id="AUD79627.1"/>
    </source>
</evidence>
<reference evidence="8 9" key="1">
    <citation type="submission" date="2017-12" db="EMBL/GenBank/DDBJ databases">
        <title>Kangiella profundi FT102 completed genome.</title>
        <authorList>
            <person name="Xu J."/>
            <person name="Wang J."/>
            <person name="Lu Y."/>
        </authorList>
    </citation>
    <scope>NUCLEOTIDE SEQUENCE [LARGE SCALE GENOMIC DNA]</scope>
    <source>
        <strain evidence="8 9">FT102</strain>
    </source>
</reference>
<protein>
    <submittedName>
        <fullName evidence="8">Biopolymer transporter ExbD</fullName>
    </submittedName>
</protein>
<dbReference type="AlphaFoldDB" id="A0A2K9ADW0"/>
<organism evidence="8 9">
    <name type="scientific">Kangiella profundi</name>
    <dbReference type="NCBI Taxonomy" id="1561924"/>
    <lineage>
        <taxon>Bacteria</taxon>
        <taxon>Pseudomonadati</taxon>
        <taxon>Pseudomonadota</taxon>
        <taxon>Gammaproteobacteria</taxon>
        <taxon>Kangiellales</taxon>
        <taxon>Kangiellaceae</taxon>
        <taxon>Kangiella</taxon>
    </lineage>
</organism>
<keyword evidence="5" id="KW-1133">Transmembrane helix</keyword>
<dbReference type="EMBL" id="CP025120">
    <property type="protein sequence ID" value="AUD79627.1"/>
    <property type="molecule type" value="Genomic_DNA"/>
</dbReference>
<proteinExistence type="inferred from homology"/>
<dbReference type="InterPro" id="IPR003400">
    <property type="entry name" value="ExbD"/>
</dbReference>
<dbReference type="Pfam" id="PF02472">
    <property type="entry name" value="ExbD"/>
    <property type="match status" value="1"/>
</dbReference>